<reference evidence="8 9" key="2">
    <citation type="journal article" date="2023" name="ChemBioChem">
        <title>Acyltransferase Domain Exchange between Two Independent Type I Polyketide Synthases in the Same Producer Strain of Macrolide Antibiotics.</title>
        <authorList>
            <person name="Kudo F."/>
            <person name="Kishikawa K."/>
            <person name="Tsuboi K."/>
            <person name="Kido T."/>
            <person name="Usui T."/>
            <person name="Hashimoto J."/>
            <person name="Shin-Ya K."/>
            <person name="Miyanaga A."/>
            <person name="Eguchi T."/>
        </authorList>
    </citation>
    <scope>NUCLEOTIDE SEQUENCE [LARGE SCALE GENOMIC DNA]</scope>
    <source>
        <strain evidence="8 9">A-8890</strain>
    </source>
</reference>
<evidence type="ECO:0000256" key="2">
    <source>
        <dbReference type="ARBA" id="ARBA00023012"/>
    </source>
</evidence>
<comment type="similarity">
    <text evidence="1">Belongs to the AfsR/DnrI/RedD regulatory family.</text>
</comment>
<dbReference type="Gene3D" id="1.25.40.10">
    <property type="entry name" value="Tetratricopeptide repeat domain"/>
    <property type="match status" value="1"/>
</dbReference>
<dbReference type="InterPro" id="IPR011990">
    <property type="entry name" value="TPR-like_helical_dom_sf"/>
</dbReference>
<evidence type="ECO:0000256" key="1">
    <source>
        <dbReference type="ARBA" id="ARBA00005820"/>
    </source>
</evidence>
<dbReference type="InterPro" id="IPR001867">
    <property type="entry name" value="OmpR/PhoB-type_DNA-bd"/>
</dbReference>
<keyword evidence="3" id="KW-0805">Transcription regulation</keyword>
<dbReference type="InterPro" id="IPR016032">
    <property type="entry name" value="Sig_transdc_resp-reg_C-effctor"/>
</dbReference>
<dbReference type="CDD" id="cd15831">
    <property type="entry name" value="BTAD"/>
    <property type="match status" value="1"/>
</dbReference>
<dbReference type="InterPro" id="IPR051677">
    <property type="entry name" value="AfsR-DnrI-RedD_regulator"/>
</dbReference>
<dbReference type="PANTHER" id="PTHR35807:SF1">
    <property type="entry name" value="TRANSCRIPTIONAL REGULATOR REDD"/>
    <property type="match status" value="1"/>
</dbReference>
<proteinExistence type="inferred from homology"/>
<dbReference type="Pfam" id="PF00486">
    <property type="entry name" value="Trans_reg_C"/>
    <property type="match status" value="1"/>
</dbReference>
<sequence length="293" mass="32548">MRFRILGSPELYDDVRHRHIPLNAPKQRLLLGALLSHPNRTVPRETLVRELWGGTPPRKSASTLNAHVSLLRKALLEVEPERANAPRLVARGSGYLLEAAPEETDFGRFGQALDRTRRTAALDPENACTALREALGLWRGTVLEGGAHGPLCAELTARLEEERQQALELLFDCALRAGLHRYIVPELEEVTAAHPRRERFHDQLMEALCGCGREADAIGVYHRARRHLPAEADRTPLLTARLARIGARSLVPPAPDARPREAVRPEADHESVHSVFGYLAELLSGQVLLSPRV</sequence>
<dbReference type="Gene3D" id="1.10.10.10">
    <property type="entry name" value="Winged helix-like DNA-binding domain superfamily/Winged helix DNA-binding domain"/>
    <property type="match status" value="1"/>
</dbReference>
<gene>
    <name evidence="8" type="ORF">SGFS_036950</name>
</gene>
<evidence type="ECO:0000256" key="5">
    <source>
        <dbReference type="ARBA" id="ARBA00023163"/>
    </source>
</evidence>
<evidence type="ECO:0000256" key="4">
    <source>
        <dbReference type="ARBA" id="ARBA00023125"/>
    </source>
</evidence>
<dbReference type="PANTHER" id="PTHR35807">
    <property type="entry name" value="TRANSCRIPTIONAL REGULATOR REDD-RELATED"/>
    <property type="match status" value="1"/>
</dbReference>
<dbReference type="SMART" id="SM01043">
    <property type="entry name" value="BTAD"/>
    <property type="match status" value="1"/>
</dbReference>
<feature type="domain" description="OmpR/PhoB-type" evidence="7">
    <location>
        <begin position="1"/>
        <end position="99"/>
    </location>
</feature>
<dbReference type="EMBL" id="AP018448">
    <property type="protein sequence ID" value="BBC32401.1"/>
    <property type="molecule type" value="Genomic_DNA"/>
</dbReference>
<keyword evidence="5" id="KW-0804">Transcription</keyword>
<feature type="DNA-binding region" description="OmpR/PhoB-type" evidence="6">
    <location>
        <begin position="1"/>
        <end position="99"/>
    </location>
</feature>
<reference evidence="8 9" key="1">
    <citation type="journal article" date="2010" name="ChemBioChem">
        <title>Cloning and characterization of the biosynthetic gene cluster of 16-membered macrolide antibiotic FD-891: involvement of a dual functional cytochrome P450 monooxygenase catalyzing epoxidation and hydroxylation.</title>
        <authorList>
            <person name="Kudo F."/>
            <person name="Motegi A."/>
            <person name="Mizoue K."/>
            <person name="Eguchi T."/>
        </authorList>
    </citation>
    <scope>NUCLEOTIDE SEQUENCE [LARGE SCALE GENOMIC DNA]</scope>
    <source>
        <strain evidence="8 9">A-8890</strain>
    </source>
</reference>
<dbReference type="InterPro" id="IPR036388">
    <property type="entry name" value="WH-like_DNA-bd_sf"/>
</dbReference>
<evidence type="ECO:0000256" key="3">
    <source>
        <dbReference type="ARBA" id="ARBA00023015"/>
    </source>
</evidence>
<accession>A0ABN5VHE0</accession>
<dbReference type="InterPro" id="IPR005158">
    <property type="entry name" value="BTAD"/>
</dbReference>
<evidence type="ECO:0000259" key="7">
    <source>
        <dbReference type="PROSITE" id="PS51755"/>
    </source>
</evidence>
<keyword evidence="9" id="KW-1185">Reference proteome</keyword>
<keyword evidence="4 6" id="KW-0238">DNA-binding</keyword>
<dbReference type="Proteomes" id="UP001321542">
    <property type="component" value="Chromosome"/>
</dbReference>
<evidence type="ECO:0000256" key="6">
    <source>
        <dbReference type="PROSITE-ProRule" id="PRU01091"/>
    </source>
</evidence>
<protein>
    <recommendedName>
        <fullName evidence="7">OmpR/PhoB-type domain-containing protein</fullName>
    </recommendedName>
</protein>
<dbReference type="RefSeq" id="WP_286251515.1">
    <property type="nucleotide sequence ID" value="NZ_AP018448.1"/>
</dbReference>
<evidence type="ECO:0000313" key="9">
    <source>
        <dbReference type="Proteomes" id="UP001321542"/>
    </source>
</evidence>
<dbReference type="PROSITE" id="PS51755">
    <property type="entry name" value="OMPR_PHOB"/>
    <property type="match status" value="1"/>
</dbReference>
<name>A0ABN5VHE0_9ACTN</name>
<organism evidence="8 9">
    <name type="scientific">Streptomyces graminofaciens</name>
    <dbReference type="NCBI Taxonomy" id="68212"/>
    <lineage>
        <taxon>Bacteria</taxon>
        <taxon>Bacillati</taxon>
        <taxon>Actinomycetota</taxon>
        <taxon>Actinomycetes</taxon>
        <taxon>Kitasatosporales</taxon>
        <taxon>Streptomycetaceae</taxon>
        <taxon>Streptomyces</taxon>
    </lineage>
</organism>
<dbReference type="SUPFAM" id="SSF48452">
    <property type="entry name" value="TPR-like"/>
    <property type="match status" value="1"/>
</dbReference>
<dbReference type="SMART" id="SM00862">
    <property type="entry name" value="Trans_reg_C"/>
    <property type="match status" value="1"/>
</dbReference>
<evidence type="ECO:0000313" key="8">
    <source>
        <dbReference type="EMBL" id="BBC32401.1"/>
    </source>
</evidence>
<dbReference type="Pfam" id="PF03704">
    <property type="entry name" value="BTAD"/>
    <property type="match status" value="1"/>
</dbReference>
<keyword evidence="2" id="KW-0902">Two-component regulatory system</keyword>
<dbReference type="SUPFAM" id="SSF46894">
    <property type="entry name" value="C-terminal effector domain of the bipartite response regulators"/>
    <property type="match status" value="1"/>
</dbReference>